<evidence type="ECO:0000313" key="2">
    <source>
        <dbReference type="Proteomes" id="UP000054359"/>
    </source>
</evidence>
<evidence type="ECO:0000313" key="1">
    <source>
        <dbReference type="EMBL" id="KFM76292.1"/>
    </source>
</evidence>
<gene>
    <name evidence="1" type="ORF">X975_13949</name>
</gene>
<sequence length="172" mass="20079">MQSPLQIQTILKADNTKTQTQEETIMALLNYHFPKDSIMTDTLDHSLIRQDLERPYYAPNDVPFTVQEVECTIKSLNPGKSPEIDNIPREILLEVFYSNEKLHTKLFNELLKRGEFPNCWKTAKLVLFSKEGKNGEQPDAYRPICLLNTWSKVYDKLVTHRLSYYLNSNQKL</sequence>
<dbReference type="AlphaFoldDB" id="A0A087UG03"/>
<dbReference type="EMBL" id="KK119643">
    <property type="protein sequence ID" value="KFM76292.1"/>
    <property type="molecule type" value="Genomic_DNA"/>
</dbReference>
<reference evidence="1 2" key="1">
    <citation type="submission" date="2013-11" db="EMBL/GenBank/DDBJ databases">
        <title>Genome sequencing of Stegodyphus mimosarum.</title>
        <authorList>
            <person name="Bechsgaard J."/>
        </authorList>
    </citation>
    <scope>NUCLEOTIDE SEQUENCE [LARGE SCALE GENOMIC DNA]</scope>
</reference>
<accession>A0A087UG03</accession>
<dbReference type="STRING" id="407821.A0A087UG03"/>
<proteinExistence type="predicted"/>
<dbReference type="Proteomes" id="UP000054359">
    <property type="component" value="Unassembled WGS sequence"/>
</dbReference>
<organism evidence="1 2">
    <name type="scientific">Stegodyphus mimosarum</name>
    <name type="common">African social velvet spider</name>
    <dbReference type="NCBI Taxonomy" id="407821"/>
    <lineage>
        <taxon>Eukaryota</taxon>
        <taxon>Metazoa</taxon>
        <taxon>Ecdysozoa</taxon>
        <taxon>Arthropoda</taxon>
        <taxon>Chelicerata</taxon>
        <taxon>Arachnida</taxon>
        <taxon>Araneae</taxon>
        <taxon>Araneomorphae</taxon>
        <taxon>Entelegynae</taxon>
        <taxon>Eresoidea</taxon>
        <taxon>Eresidae</taxon>
        <taxon>Stegodyphus</taxon>
    </lineage>
</organism>
<protein>
    <submittedName>
        <fullName evidence="1">Retrovirus-related Pol polyprotein from type-1 retrotransposable element R1</fullName>
    </submittedName>
</protein>
<dbReference type="OrthoDB" id="6437545at2759"/>
<feature type="non-terminal residue" evidence="1">
    <location>
        <position position="172"/>
    </location>
</feature>
<dbReference type="PANTHER" id="PTHR19446">
    <property type="entry name" value="REVERSE TRANSCRIPTASES"/>
    <property type="match status" value="1"/>
</dbReference>
<keyword evidence="2" id="KW-1185">Reference proteome</keyword>
<name>A0A087UG03_STEMI</name>
<dbReference type="OMA" id="SICLIDH"/>